<accession>A0A1I7W4C5</accession>
<keyword evidence="2" id="KW-1185">Reference proteome</keyword>
<dbReference type="Proteomes" id="UP000095285">
    <property type="component" value="Unassembled WGS sequence"/>
</dbReference>
<keyword evidence="1" id="KW-0175">Coiled coil</keyword>
<proteinExistence type="predicted"/>
<sequence>MLEAGSAEPPKETVENELATLSNNITSCLSAVSLKVGCDKETISCVEECVIATEELQTLGGLVRTDIKAVNDSVVAINEQIGQIESLFENIDRLEEFVKQKKEQLILLENELTKAEKLQKRLPDFIEIEEENDDSPIEVSSKIQREIPFAGNTSNLKEKECGNQEKGVLNNALVVRSYSLSLDKKVRNKIRRRKKYKVVKLNESVYKSETKTSTFKVVPLLLPPPQPSLNFRARLLEKRTKNQRLTRAEQAGLQHKNKWFAATRPARR</sequence>
<reference evidence="2" key="1">
    <citation type="submission" date="2012-04" db="EMBL/GenBank/DDBJ databases">
        <title>The Genome Sequence of Loa loa.</title>
        <authorList>
            <consortium name="The Broad Institute Genome Sequencing Platform"/>
            <consortium name="Broad Institute Genome Sequencing Center for Infectious Disease"/>
            <person name="Nutman T.B."/>
            <person name="Fink D.L."/>
            <person name="Russ C."/>
            <person name="Young S."/>
            <person name="Zeng Q."/>
            <person name="Gargeya S."/>
            <person name="Alvarado L."/>
            <person name="Berlin A."/>
            <person name="Chapman S.B."/>
            <person name="Chen Z."/>
            <person name="Freedman E."/>
            <person name="Gellesch M."/>
            <person name="Goldberg J."/>
            <person name="Griggs A."/>
            <person name="Gujja S."/>
            <person name="Heilman E.R."/>
            <person name="Heiman D."/>
            <person name="Howarth C."/>
            <person name="Mehta T."/>
            <person name="Neiman D."/>
            <person name="Pearson M."/>
            <person name="Roberts A."/>
            <person name="Saif S."/>
            <person name="Shea T."/>
            <person name="Shenoy N."/>
            <person name="Sisk P."/>
            <person name="Stolte C."/>
            <person name="Sykes S."/>
            <person name="White J."/>
            <person name="Yandava C."/>
            <person name="Haas B."/>
            <person name="Henn M.R."/>
            <person name="Nusbaum C."/>
            <person name="Birren B."/>
        </authorList>
    </citation>
    <scope>NUCLEOTIDE SEQUENCE [LARGE SCALE GENOMIC DNA]</scope>
</reference>
<reference evidence="3" key="2">
    <citation type="submission" date="2016-11" db="UniProtKB">
        <authorList>
            <consortium name="WormBaseParasite"/>
        </authorList>
    </citation>
    <scope>IDENTIFICATION</scope>
</reference>
<dbReference type="AlphaFoldDB" id="A0A1I7W4C5"/>
<dbReference type="WBParaSite" id="EN70_9545">
    <property type="protein sequence ID" value="EN70_9545"/>
    <property type="gene ID" value="EN70_9545"/>
</dbReference>
<feature type="coiled-coil region" evidence="1">
    <location>
        <begin position="84"/>
        <end position="118"/>
    </location>
</feature>
<evidence type="ECO:0000256" key="1">
    <source>
        <dbReference type="SAM" id="Coils"/>
    </source>
</evidence>
<evidence type="ECO:0000313" key="3">
    <source>
        <dbReference type="WBParaSite" id="EN70_9545"/>
    </source>
</evidence>
<protein>
    <submittedName>
        <fullName evidence="3">Biogenesis of lysosome-related organelles complex 1 subunit 8</fullName>
    </submittedName>
</protein>
<organism evidence="2 3">
    <name type="scientific">Loa loa</name>
    <name type="common">Eye worm</name>
    <name type="synonym">Filaria loa</name>
    <dbReference type="NCBI Taxonomy" id="7209"/>
    <lineage>
        <taxon>Eukaryota</taxon>
        <taxon>Metazoa</taxon>
        <taxon>Ecdysozoa</taxon>
        <taxon>Nematoda</taxon>
        <taxon>Chromadorea</taxon>
        <taxon>Rhabditida</taxon>
        <taxon>Spirurina</taxon>
        <taxon>Spiruromorpha</taxon>
        <taxon>Filarioidea</taxon>
        <taxon>Onchocercidae</taxon>
        <taxon>Loa</taxon>
    </lineage>
</organism>
<evidence type="ECO:0000313" key="2">
    <source>
        <dbReference type="Proteomes" id="UP000095285"/>
    </source>
</evidence>
<name>A0A1I7W4C5_LOALO</name>